<dbReference type="InterPro" id="IPR016024">
    <property type="entry name" value="ARM-type_fold"/>
</dbReference>
<evidence type="ECO:0000313" key="2">
    <source>
        <dbReference type="Proteomes" id="UP001290462"/>
    </source>
</evidence>
<dbReference type="RefSeq" id="WP_315529609.1">
    <property type="nucleotide sequence ID" value="NZ_JAVBVO010000003.1"/>
</dbReference>
<gene>
    <name evidence="1" type="ORF">RAK27_10660</name>
</gene>
<dbReference type="InterPro" id="IPR014825">
    <property type="entry name" value="DNA_alkylation"/>
</dbReference>
<dbReference type="SUPFAM" id="SSF48371">
    <property type="entry name" value="ARM repeat"/>
    <property type="match status" value="1"/>
</dbReference>
<reference evidence="1" key="1">
    <citation type="submission" date="2023-08" db="EMBL/GenBank/DDBJ databases">
        <title>Genomic characterization of piscicolin 126 produced by Carnobacterium maltaromaticum CM22 strain isolated from salmon (Salmo salar).</title>
        <authorList>
            <person name="Gonzalez-Gragera E."/>
            <person name="Garcia-Lopez J.D."/>
            <person name="Teso-Perez C."/>
            <person name="Gimenez-Hernandez I."/>
            <person name="Peralta-Sanchez J.M."/>
            <person name="Valdivia E."/>
            <person name="Montalban-Lopez M."/>
            <person name="Martin-Platero A.M."/>
            <person name="Banos A."/>
            <person name="Martinez-Bueno M."/>
        </authorList>
    </citation>
    <scope>NUCLEOTIDE SEQUENCE</scope>
    <source>
        <strain evidence="1">CM22</strain>
    </source>
</reference>
<dbReference type="AlphaFoldDB" id="A0AAW9K4K0"/>
<dbReference type="Gene3D" id="1.25.40.290">
    <property type="entry name" value="ARM repeat domains"/>
    <property type="match status" value="1"/>
</dbReference>
<dbReference type="EMBL" id="JAVBVO010000003">
    <property type="protein sequence ID" value="MDZ5759119.1"/>
    <property type="molecule type" value="Genomic_DNA"/>
</dbReference>
<accession>A0AAW9K4K0</accession>
<dbReference type="Proteomes" id="UP001290462">
    <property type="component" value="Unassembled WGS sequence"/>
</dbReference>
<evidence type="ECO:0000313" key="1">
    <source>
        <dbReference type="EMBL" id="MDZ5759119.1"/>
    </source>
</evidence>
<organism evidence="1 2">
    <name type="scientific">Carnobacterium maltaromaticum</name>
    <name type="common">Carnobacterium piscicola</name>
    <dbReference type="NCBI Taxonomy" id="2751"/>
    <lineage>
        <taxon>Bacteria</taxon>
        <taxon>Bacillati</taxon>
        <taxon>Bacillota</taxon>
        <taxon>Bacilli</taxon>
        <taxon>Lactobacillales</taxon>
        <taxon>Carnobacteriaceae</taxon>
        <taxon>Carnobacterium</taxon>
    </lineage>
</organism>
<proteinExistence type="predicted"/>
<comment type="caution">
    <text evidence="1">The sequence shown here is derived from an EMBL/GenBank/DDBJ whole genome shotgun (WGS) entry which is preliminary data.</text>
</comment>
<protein>
    <submittedName>
        <fullName evidence="1">DNA alkylation repair protein</fullName>
    </submittedName>
</protein>
<dbReference type="Pfam" id="PF08713">
    <property type="entry name" value="DNA_alkylation"/>
    <property type="match status" value="1"/>
</dbReference>
<sequence>MATALKEVYNNEFINHFSALVQEKSASFNATKFKQEVLNEDWEDLKLKERMRRISTVLGRCLKGSYSDQIALLFQLEQECQGFPYLFFPDFVEVYGQNESDWELSMEAIKRFTKGSSSEFAIRTFILKNPIKVMSLMKEWATDENEHIRRLASEGCRPRLPWGQALGLFKVNPGPVLDILELLKNDDSLYVRKSVANNLNDIAKDNPQKIIELVKAWQGQSQQTDWILRKGCRTLIKQADPEIMRLFGYPEVENQINMAEINSQLSELEMGEESEFSYQFTTKGDSDLHVRIEYGIYFIKANGKATRKLFFLSEKNVSGGQTISGRRTHKWKDLTTRKHYAGEHRVVLLLNGVEFAETSLFLKG</sequence>
<name>A0AAW9K4K0_CARML</name>